<name>A0A3M7RTE7_BRAPC</name>
<evidence type="ECO:0000313" key="1">
    <source>
        <dbReference type="EMBL" id="RNA26853.1"/>
    </source>
</evidence>
<evidence type="ECO:0000313" key="2">
    <source>
        <dbReference type="Proteomes" id="UP000276133"/>
    </source>
</evidence>
<reference evidence="1 2" key="1">
    <citation type="journal article" date="2018" name="Sci. Rep.">
        <title>Genomic signatures of local adaptation to the degree of environmental predictability in rotifers.</title>
        <authorList>
            <person name="Franch-Gras L."/>
            <person name="Hahn C."/>
            <person name="Garcia-Roger E.M."/>
            <person name="Carmona M.J."/>
            <person name="Serra M."/>
            <person name="Gomez A."/>
        </authorList>
    </citation>
    <scope>NUCLEOTIDE SEQUENCE [LARGE SCALE GENOMIC DNA]</scope>
    <source>
        <strain evidence="1">HYR1</strain>
    </source>
</reference>
<dbReference type="AlphaFoldDB" id="A0A3M7RTE7"/>
<dbReference type="EMBL" id="REGN01002660">
    <property type="protein sequence ID" value="RNA26853.1"/>
    <property type="molecule type" value="Genomic_DNA"/>
</dbReference>
<keyword evidence="2" id="KW-1185">Reference proteome</keyword>
<protein>
    <submittedName>
        <fullName evidence="1">Uncharacterized protein</fullName>
    </submittedName>
</protein>
<gene>
    <name evidence="1" type="ORF">BpHYR1_013689</name>
</gene>
<comment type="caution">
    <text evidence="1">The sequence shown here is derived from an EMBL/GenBank/DDBJ whole genome shotgun (WGS) entry which is preliminary data.</text>
</comment>
<accession>A0A3M7RTE7</accession>
<sequence length="160" mass="19334">MGVIFQYKSMNLITDFWQRNFFKKKPKFNTFLKCAKKIFFRPPLKNYLFVVFTYADYEFGVENLILRYRGHYFVKLVSIKRIIYRLYIQSRLSSVSGCLKHEKSFLEILDLKKLQFLIRIKPNFVCTHRAWSAIITNKIISLNSESVTFLELLRYEQIKF</sequence>
<proteinExistence type="predicted"/>
<dbReference type="Proteomes" id="UP000276133">
    <property type="component" value="Unassembled WGS sequence"/>
</dbReference>
<organism evidence="1 2">
    <name type="scientific">Brachionus plicatilis</name>
    <name type="common">Marine rotifer</name>
    <name type="synonym">Brachionus muelleri</name>
    <dbReference type="NCBI Taxonomy" id="10195"/>
    <lineage>
        <taxon>Eukaryota</taxon>
        <taxon>Metazoa</taxon>
        <taxon>Spiralia</taxon>
        <taxon>Gnathifera</taxon>
        <taxon>Rotifera</taxon>
        <taxon>Eurotatoria</taxon>
        <taxon>Monogononta</taxon>
        <taxon>Pseudotrocha</taxon>
        <taxon>Ploima</taxon>
        <taxon>Brachionidae</taxon>
        <taxon>Brachionus</taxon>
    </lineage>
</organism>